<feature type="signal peptide" evidence="1">
    <location>
        <begin position="1"/>
        <end position="19"/>
    </location>
</feature>
<feature type="chain" id="PRO_5022893960" description="DUF1566 domain-containing protein" evidence="1">
    <location>
        <begin position="20"/>
        <end position="314"/>
    </location>
</feature>
<dbReference type="EMBL" id="VVXK01000002">
    <property type="protein sequence ID" value="KAA2371669.1"/>
    <property type="molecule type" value="Genomic_DNA"/>
</dbReference>
<keyword evidence="1" id="KW-0732">Signal</keyword>
<evidence type="ECO:0008006" key="4">
    <source>
        <dbReference type="Google" id="ProtNLM"/>
    </source>
</evidence>
<evidence type="ECO:0000313" key="2">
    <source>
        <dbReference type="EMBL" id="KAA2371669.1"/>
    </source>
</evidence>
<protein>
    <recommendedName>
        <fullName evidence="4">DUF1566 domain-containing protein</fullName>
    </recommendedName>
</protein>
<evidence type="ECO:0000313" key="3">
    <source>
        <dbReference type="Proteomes" id="UP000323567"/>
    </source>
</evidence>
<proteinExistence type="predicted"/>
<evidence type="ECO:0000256" key="1">
    <source>
        <dbReference type="SAM" id="SignalP"/>
    </source>
</evidence>
<sequence>MRRLLFMLAALLWWGGAEAQDVILLRNADEVKAEVREITDSHILYTLWGGSDKVLSLPRAEVFSVTYQNGEKELFVGDDSGATGPVTAADYPWPRVTKSYRPGDLFDEDGIRGIVISTTDNGRHGLILSLEQAPKSLRWSADSSWATDLLLGLSDREDGWNNRRRLIERLAEGKLTWEDFPAFEWCESLGPGWYLPAVDELRGLWQLCGEAEGFEKFGNKESYRFSRRISELSESYGGDKLSVWTDSRFWWSSTERKDNVAQIVDFGMPLQTRLVNVYAYRSDRNHVRTKTWQQFVEAGWEKTGKWPVRAVHKF</sequence>
<accession>A0A5B3GF88</accession>
<dbReference type="AlphaFoldDB" id="A0A5B3GF88"/>
<gene>
    <name evidence="2" type="ORF">F2Y13_02455</name>
</gene>
<dbReference type="Proteomes" id="UP000323567">
    <property type="component" value="Unassembled WGS sequence"/>
</dbReference>
<dbReference type="RefSeq" id="WP_138265699.1">
    <property type="nucleotide sequence ID" value="NZ_CAUATG010000001.1"/>
</dbReference>
<name>A0A5B3GF88_9BACT</name>
<comment type="caution">
    <text evidence="2">The sequence shown here is derived from an EMBL/GenBank/DDBJ whole genome shotgun (WGS) entry which is preliminary data.</text>
</comment>
<reference evidence="2 3" key="1">
    <citation type="journal article" date="2019" name="Nat. Med.">
        <title>A library of human gut bacterial isolates paired with longitudinal multiomics data enables mechanistic microbiome research.</title>
        <authorList>
            <person name="Poyet M."/>
            <person name="Groussin M."/>
            <person name="Gibbons S.M."/>
            <person name="Avila-Pacheco J."/>
            <person name="Jiang X."/>
            <person name="Kearney S.M."/>
            <person name="Perrotta A.R."/>
            <person name="Berdy B."/>
            <person name="Zhao S."/>
            <person name="Lieberman T.D."/>
            <person name="Swanson P.K."/>
            <person name="Smith M."/>
            <person name="Roesemann S."/>
            <person name="Alexander J.E."/>
            <person name="Rich S.A."/>
            <person name="Livny J."/>
            <person name="Vlamakis H."/>
            <person name="Clish C."/>
            <person name="Bullock K."/>
            <person name="Deik A."/>
            <person name="Scott J."/>
            <person name="Pierce K.A."/>
            <person name="Xavier R.J."/>
            <person name="Alm E.J."/>
        </authorList>
    </citation>
    <scope>NUCLEOTIDE SEQUENCE [LARGE SCALE GENOMIC DNA]</scope>
    <source>
        <strain evidence="2 3">BIOML-A2</strain>
    </source>
</reference>
<organism evidence="2 3">
    <name type="scientific">Alistipes shahii</name>
    <dbReference type="NCBI Taxonomy" id="328814"/>
    <lineage>
        <taxon>Bacteria</taxon>
        <taxon>Pseudomonadati</taxon>
        <taxon>Bacteroidota</taxon>
        <taxon>Bacteroidia</taxon>
        <taxon>Bacteroidales</taxon>
        <taxon>Rikenellaceae</taxon>
        <taxon>Alistipes</taxon>
    </lineage>
</organism>